<dbReference type="RefSeq" id="WP_066545514.1">
    <property type="nucleotide sequence ID" value="NZ_MASJ01000022.1"/>
</dbReference>
<accession>A0A1C0YCD9</accession>
<name>A0A1C0YCD9_9BACL</name>
<evidence type="ECO:0000256" key="1">
    <source>
        <dbReference type="SAM" id="MobiDB-lite"/>
    </source>
</evidence>
<dbReference type="Proteomes" id="UP000093199">
    <property type="component" value="Unassembled WGS sequence"/>
</dbReference>
<protein>
    <submittedName>
        <fullName evidence="2">Uncharacterized protein</fullName>
    </submittedName>
</protein>
<organism evidence="2 3">
    <name type="scientific">Caryophanon tenue</name>
    <dbReference type="NCBI Taxonomy" id="33978"/>
    <lineage>
        <taxon>Bacteria</taxon>
        <taxon>Bacillati</taxon>
        <taxon>Bacillota</taxon>
        <taxon>Bacilli</taxon>
        <taxon>Bacillales</taxon>
        <taxon>Caryophanaceae</taxon>
        <taxon>Caryophanon</taxon>
    </lineage>
</organism>
<feature type="region of interest" description="Disordered" evidence="1">
    <location>
        <begin position="30"/>
        <end position="55"/>
    </location>
</feature>
<reference evidence="2 3" key="1">
    <citation type="submission" date="2016-07" db="EMBL/GenBank/DDBJ databases">
        <title>Caryophanon tenue genome sequencing.</title>
        <authorList>
            <person name="Verma A."/>
            <person name="Pal Y."/>
            <person name="Krishnamurthi S."/>
        </authorList>
    </citation>
    <scope>NUCLEOTIDE SEQUENCE [LARGE SCALE GENOMIC DNA]</scope>
    <source>
        <strain evidence="2 3">DSM 14152</strain>
    </source>
</reference>
<dbReference type="OrthoDB" id="2453865at2"/>
<gene>
    <name evidence="2" type="ORF">A6M13_14805</name>
</gene>
<comment type="caution">
    <text evidence="2">The sequence shown here is derived from an EMBL/GenBank/DDBJ whole genome shotgun (WGS) entry which is preliminary data.</text>
</comment>
<dbReference type="AlphaFoldDB" id="A0A1C0YCD9"/>
<evidence type="ECO:0000313" key="2">
    <source>
        <dbReference type="EMBL" id="OCS84820.1"/>
    </source>
</evidence>
<keyword evidence="3" id="KW-1185">Reference proteome</keyword>
<dbReference type="EMBL" id="MASJ01000022">
    <property type="protein sequence ID" value="OCS84820.1"/>
    <property type="molecule type" value="Genomic_DNA"/>
</dbReference>
<evidence type="ECO:0000313" key="3">
    <source>
        <dbReference type="Proteomes" id="UP000093199"/>
    </source>
</evidence>
<proteinExistence type="predicted"/>
<dbReference type="STRING" id="33978.A6M13_14805"/>
<feature type="compositionally biased region" description="Polar residues" evidence="1">
    <location>
        <begin position="30"/>
        <end position="44"/>
    </location>
</feature>
<sequence>MFSVERIPPSQSAVKRMQYAYLEHLHLYPTSSERQPKTSSSFTEDMQKAQYPSSKEHDFLEKRQAFHEQEELLQQMNYTNGLHYSQLHNKQLWGDK</sequence>